<proteinExistence type="predicted"/>
<dbReference type="AlphaFoldDB" id="A0A2A4TA43"/>
<evidence type="ECO:0000313" key="2">
    <source>
        <dbReference type="Proteomes" id="UP000218113"/>
    </source>
</evidence>
<gene>
    <name evidence="1" type="ORF">COB67_02670</name>
</gene>
<sequence>LKGINLGMGTVPKLFGYYDQITINGVFLQPQRRYQWNAIASTDTGVGLTAYTNKPSLSFML</sequence>
<reference evidence="2" key="1">
    <citation type="submission" date="2017-08" db="EMBL/GenBank/DDBJ databases">
        <title>A dynamic microbial community with high functional redundancy inhabits the cold, oxic subseafloor aquifer.</title>
        <authorList>
            <person name="Tully B.J."/>
            <person name="Wheat C.G."/>
            <person name="Glazer B.T."/>
            <person name="Huber J.A."/>
        </authorList>
    </citation>
    <scope>NUCLEOTIDE SEQUENCE [LARGE SCALE GENOMIC DNA]</scope>
</reference>
<protein>
    <submittedName>
        <fullName evidence="1">Uncharacterized protein</fullName>
    </submittedName>
</protein>
<feature type="non-terminal residue" evidence="1">
    <location>
        <position position="1"/>
    </location>
</feature>
<name>A0A2A4TA43_9DELT</name>
<dbReference type="Proteomes" id="UP000218113">
    <property type="component" value="Unassembled WGS sequence"/>
</dbReference>
<dbReference type="EMBL" id="NVSR01000008">
    <property type="protein sequence ID" value="PCI29995.1"/>
    <property type="molecule type" value="Genomic_DNA"/>
</dbReference>
<organism evidence="1 2">
    <name type="scientific">SAR324 cluster bacterium</name>
    <dbReference type="NCBI Taxonomy" id="2024889"/>
    <lineage>
        <taxon>Bacteria</taxon>
        <taxon>Deltaproteobacteria</taxon>
        <taxon>SAR324 cluster</taxon>
    </lineage>
</organism>
<evidence type="ECO:0000313" key="1">
    <source>
        <dbReference type="EMBL" id="PCI29995.1"/>
    </source>
</evidence>
<comment type="caution">
    <text evidence="1">The sequence shown here is derived from an EMBL/GenBank/DDBJ whole genome shotgun (WGS) entry which is preliminary data.</text>
</comment>
<accession>A0A2A4TA43</accession>